<keyword evidence="2" id="KW-0812">Transmembrane</keyword>
<organism evidence="4 5">
    <name type="scientific">Digitaria exilis</name>
    <dbReference type="NCBI Taxonomy" id="1010633"/>
    <lineage>
        <taxon>Eukaryota</taxon>
        <taxon>Viridiplantae</taxon>
        <taxon>Streptophyta</taxon>
        <taxon>Embryophyta</taxon>
        <taxon>Tracheophyta</taxon>
        <taxon>Spermatophyta</taxon>
        <taxon>Magnoliopsida</taxon>
        <taxon>Liliopsida</taxon>
        <taxon>Poales</taxon>
        <taxon>Poaceae</taxon>
        <taxon>PACMAD clade</taxon>
        <taxon>Panicoideae</taxon>
        <taxon>Panicodae</taxon>
        <taxon>Paniceae</taxon>
        <taxon>Anthephorinae</taxon>
        <taxon>Digitaria</taxon>
    </lineage>
</organism>
<keyword evidence="5" id="KW-1185">Reference proteome</keyword>
<comment type="caution">
    <text evidence="4">The sequence shown here is derived from an EMBL/GenBank/DDBJ whole genome shotgun (WGS) entry which is preliminary data.</text>
</comment>
<dbReference type="InterPro" id="IPR011676">
    <property type="entry name" value="DUF1618"/>
</dbReference>
<dbReference type="Proteomes" id="UP000636709">
    <property type="component" value="Unassembled WGS sequence"/>
</dbReference>
<dbReference type="PANTHER" id="PTHR33074:SF18">
    <property type="entry name" value="OS06G0718700 PROTEIN"/>
    <property type="match status" value="1"/>
</dbReference>
<evidence type="ECO:0000256" key="2">
    <source>
        <dbReference type="SAM" id="Phobius"/>
    </source>
</evidence>
<evidence type="ECO:0000259" key="3">
    <source>
        <dbReference type="Pfam" id="PF07762"/>
    </source>
</evidence>
<keyword evidence="2" id="KW-1133">Transmembrane helix</keyword>
<dbReference type="PANTHER" id="PTHR33074">
    <property type="entry name" value="EXPRESSED PROTEIN-RELATED"/>
    <property type="match status" value="1"/>
</dbReference>
<feature type="transmembrane region" description="Helical" evidence="2">
    <location>
        <begin position="462"/>
        <end position="480"/>
    </location>
</feature>
<dbReference type="OrthoDB" id="611548at2759"/>
<feature type="compositionally biased region" description="Polar residues" evidence="1">
    <location>
        <begin position="1"/>
        <end position="16"/>
    </location>
</feature>
<dbReference type="Gene3D" id="1.10.260.200">
    <property type="match status" value="1"/>
</dbReference>
<feature type="region of interest" description="Disordered" evidence="1">
    <location>
        <begin position="1"/>
        <end position="21"/>
    </location>
</feature>
<name>A0A835DY87_9POAL</name>
<evidence type="ECO:0000256" key="1">
    <source>
        <dbReference type="SAM" id="MobiDB-lite"/>
    </source>
</evidence>
<keyword evidence="2" id="KW-0472">Membrane</keyword>
<evidence type="ECO:0000313" key="4">
    <source>
        <dbReference type="EMBL" id="KAF8648092.1"/>
    </source>
</evidence>
<reference evidence="4" key="1">
    <citation type="submission" date="2020-07" db="EMBL/GenBank/DDBJ databases">
        <title>Genome sequence and genetic diversity analysis of an under-domesticated orphan crop, white fonio (Digitaria exilis).</title>
        <authorList>
            <person name="Bennetzen J.L."/>
            <person name="Chen S."/>
            <person name="Ma X."/>
            <person name="Wang X."/>
            <person name="Yssel A.E.J."/>
            <person name="Chaluvadi S.R."/>
            <person name="Johnson M."/>
            <person name="Gangashetty P."/>
            <person name="Hamidou F."/>
            <person name="Sanogo M.D."/>
            <person name="Zwaenepoel A."/>
            <person name="Wallace J."/>
            <person name="Van De Peer Y."/>
            <person name="Van Deynze A."/>
        </authorList>
    </citation>
    <scope>NUCLEOTIDE SEQUENCE</scope>
    <source>
        <tissue evidence="4">Leaves</tissue>
    </source>
</reference>
<protein>
    <recommendedName>
        <fullName evidence="3">DUF1618 domain-containing protein</fullName>
    </recommendedName>
</protein>
<dbReference type="Pfam" id="PF07762">
    <property type="entry name" value="DUF1618"/>
    <property type="match status" value="1"/>
</dbReference>
<dbReference type="AlphaFoldDB" id="A0A835DY87"/>
<sequence length="481" mass="53647">MNRSYPMATASSSANSDGEGHVNGQSSILLDVRAYSAARRNSSTARSETSTGHPIEVTLYTACPPVLSHLCVHCPGLQLPPADLNLAPKVIAADADFILLRVPVDIRGKSFHHYNDYFVYSFSHPKLDLLPKSCDSCFGDEELAILGCGGDKQQYVVAALEIRSPLDEFTFTLHLYKPGWSWTSQPVSVEEPLRDKVCPVPRTARTLMYHNTYKVIVIGGAKGTIGWVDLWRGILFCDVLQESPKLRDMPLPLPSKGNWGLFMNACAYFHRDITVNQHKGSIKFVEMEIIQPREVTKTPSKSEPVSYHEWLHQKECPPQPATCFFVPGRFKANTWSMPIPITSWDDWHLDCTAQLGDLQVDNPKHYQLLRKLMSSSGNKQETTEATISLGCLRMAYPALSMEDDVVYLLTKPASIGKMGMMIAVDLRRKELQGVAKLDSKKNTSFIRCYLASRISKHLKTTGTCALLLLGVMSALVVVYTY</sequence>
<dbReference type="EMBL" id="JACEFO010002821">
    <property type="protein sequence ID" value="KAF8648092.1"/>
    <property type="molecule type" value="Genomic_DNA"/>
</dbReference>
<gene>
    <name evidence="4" type="ORF">HU200_065133</name>
</gene>
<evidence type="ECO:0000313" key="5">
    <source>
        <dbReference type="Proteomes" id="UP000636709"/>
    </source>
</evidence>
<proteinExistence type="predicted"/>
<feature type="domain" description="DUF1618" evidence="3">
    <location>
        <begin position="227"/>
        <end position="407"/>
    </location>
</feature>
<accession>A0A835DY87</accession>